<evidence type="ECO:0000256" key="2">
    <source>
        <dbReference type="ARBA" id="ARBA00006206"/>
    </source>
</evidence>
<comment type="pathway">
    <text evidence="1">Carbohydrate metabolism; hexose metabolism.</text>
</comment>
<proteinExistence type="inferred from homology"/>
<dbReference type="GO" id="GO:0016853">
    <property type="term" value="F:isomerase activity"/>
    <property type="evidence" value="ECO:0007669"/>
    <property type="project" value="UniProtKB-KW"/>
</dbReference>
<dbReference type="InterPro" id="IPR011013">
    <property type="entry name" value="Gal_mutarotase_sf_dom"/>
</dbReference>
<accession>A0ABU2ZTM3</accession>
<name>A0ABU2ZTM3_9ALTE</name>
<dbReference type="PANTHER" id="PTHR10091">
    <property type="entry name" value="ALDOSE-1-EPIMERASE"/>
    <property type="match status" value="1"/>
</dbReference>
<dbReference type="InterPro" id="IPR014718">
    <property type="entry name" value="GH-type_carb-bd"/>
</dbReference>
<evidence type="ECO:0000256" key="4">
    <source>
        <dbReference type="ARBA" id="ARBA00023277"/>
    </source>
</evidence>
<dbReference type="InterPro" id="IPR047215">
    <property type="entry name" value="Galactose_mutarotase-like"/>
</dbReference>
<dbReference type="Proteomes" id="UP001253545">
    <property type="component" value="Unassembled WGS sequence"/>
</dbReference>
<dbReference type="SUPFAM" id="SSF74650">
    <property type="entry name" value="Galactose mutarotase-like"/>
    <property type="match status" value="1"/>
</dbReference>
<dbReference type="CDD" id="cd09019">
    <property type="entry name" value="galactose_mutarotase_like"/>
    <property type="match status" value="1"/>
</dbReference>
<dbReference type="Gene3D" id="2.70.98.10">
    <property type="match status" value="1"/>
</dbReference>
<dbReference type="EMBL" id="JAVRHX010000001">
    <property type="protein sequence ID" value="MDT0594757.1"/>
    <property type="molecule type" value="Genomic_DNA"/>
</dbReference>
<dbReference type="InterPro" id="IPR015443">
    <property type="entry name" value="Aldose_1-epimerase"/>
</dbReference>
<evidence type="ECO:0000313" key="6">
    <source>
        <dbReference type="Proteomes" id="UP001253545"/>
    </source>
</evidence>
<dbReference type="NCBIfam" id="NF008277">
    <property type="entry name" value="PRK11055.1"/>
    <property type="match status" value="1"/>
</dbReference>
<evidence type="ECO:0000313" key="5">
    <source>
        <dbReference type="EMBL" id="MDT0594757.1"/>
    </source>
</evidence>
<dbReference type="PIRSF" id="PIRSF005096">
    <property type="entry name" value="GALM"/>
    <property type="match status" value="1"/>
</dbReference>
<keyword evidence="3 5" id="KW-0413">Isomerase</keyword>
<sequence>MDLIKNFTLTNLHGMQVTLSNYGARILSIKVRNKSNQLIETTLNHQTDTEIKNDVFYMGATCGRISNRLSKAQFSVGEKTIKLEANEGENLLHGGKDSFSHRYWQVDELQNNNEDSQIIFSLFSEDGDQGFPGNLNARVSYTLTKTNELRVDYWAQSDALCPINMCNHTYFNLGATSIDELKLSVKAKHYLPVDDNSIPTGEIRVLPPELDLIKEQLLKQKLKTLDFDHCYVLEKNMAFSALLSSEEQGIAMLIKTDQEALQVYSGNYLPQKHSAIALEAQGLVDAPNQAGFACDWVSPDNDYRKYVSYQFIKY</sequence>
<dbReference type="EC" id="5.1.3.-" evidence="5"/>
<dbReference type="PANTHER" id="PTHR10091:SF0">
    <property type="entry name" value="GALACTOSE MUTAROTASE"/>
    <property type="match status" value="1"/>
</dbReference>
<dbReference type="InterPro" id="IPR008183">
    <property type="entry name" value="Aldose_1/G6P_1-epimerase"/>
</dbReference>
<organism evidence="5 6">
    <name type="scientific">Glaciecola petra</name>
    <dbReference type="NCBI Taxonomy" id="3075602"/>
    <lineage>
        <taxon>Bacteria</taxon>
        <taxon>Pseudomonadati</taxon>
        <taxon>Pseudomonadota</taxon>
        <taxon>Gammaproteobacteria</taxon>
        <taxon>Alteromonadales</taxon>
        <taxon>Alteromonadaceae</taxon>
        <taxon>Glaciecola</taxon>
    </lineage>
</organism>
<protein>
    <submittedName>
        <fullName evidence="5">Aldose epimerase family protein</fullName>
        <ecNumber evidence="5">5.1.3.-</ecNumber>
    </submittedName>
</protein>
<keyword evidence="4" id="KW-0119">Carbohydrate metabolism</keyword>
<gene>
    <name evidence="5" type="ORF">RM552_07895</name>
</gene>
<reference evidence="5 6" key="1">
    <citation type="submission" date="2023-09" db="EMBL/GenBank/DDBJ databases">
        <authorList>
            <person name="Rey-Velasco X."/>
        </authorList>
    </citation>
    <scope>NUCLEOTIDE SEQUENCE [LARGE SCALE GENOMIC DNA]</scope>
    <source>
        <strain evidence="5 6">P117</strain>
    </source>
</reference>
<comment type="similarity">
    <text evidence="2">Belongs to the aldose epimerase family.</text>
</comment>
<dbReference type="Pfam" id="PF01263">
    <property type="entry name" value="Aldose_epim"/>
    <property type="match status" value="1"/>
</dbReference>
<keyword evidence="6" id="KW-1185">Reference proteome</keyword>
<evidence type="ECO:0000256" key="3">
    <source>
        <dbReference type="ARBA" id="ARBA00023235"/>
    </source>
</evidence>
<comment type="caution">
    <text evidence="5">The sequence shown here is derived from an EMBL/GenBank/DDBJ whole genome shotgun (WGS) entry which is preliminary data.</text>
</comment>
<evidence type="ECO:0000256" key="1">
    <source>
        <dbReference type="ARBA" id="ARBA00005028"/>
    </source>
</evidence>
<dbReference type="RefSeq" id="WP_311368215.1">
    <property type="nucleotide sequence ID" value="NZ_JAVRHX010000001.1"/>
</dbReference>